<dbReference type="SMART" id="SM00367">
    <property type="entry name" value="LRR_CC"/>
    <property type="match status" value="6"/>
</dbReference>
<keyword evidence="3" id="KW-1185">Reference proteome</keyword>
<dbReference type="SUPFAM" id="SSF52047">
    <property type="entry name" value="RNI-like"/>
    <property type="match status" value="1"/>
</dbReference>
<reference evidence="2" key="1">
    <citation type="submission" date="2022-11" db="EMBL/GenBank/DDBJ databases">
        <authorList>
            <person name="Morgan W.R."/>
            <person name="Tartar A."/>
        </authorList>
    </citation>
    <scope>NUCLEOTIDE SEQUENCE</scope>
    <source>
        <strain evidence="2">ARSEF 373</strain>
    </source>
</reference>
<proteinExistence type="predicted"/>
<dbReference type="EMBL" id="DAKRPA010000066">
    <property type="protein sequence ID" value="DBA00299.1"/>
    <property type="molecule type" value="Genomic_DNA"/>
</dbReference>
<dbReference type="Pfam" id="PF00612">
    <property type="entry name" value="IQ"/>
    <property type="match status" value="3"/>
</dbReference>
<feature type="coiled-coil region" evidence="1">
    <location>
        <begin position="851"/>
        <end position="955"/>
    </location>
</feature>
<gene>
    <name evidence="2" type="ORF">N0F65_001494</name>
</gene>
<dbReference type="InterPro" id="IPR032675">
    <property type="entry name" value="LRR_dom_sf"/>
</dbReference>
<dbReference type="Gene3D" id="3.80.10.10">
    <property type="entry name" value="Ribonuclease Inhibitor"/>
    <property type="match status" value="2"/>
</dbReference>
<dbReference type="AlphaFoldDB" id="A0AAV2Z4K4"/>
<comment type="caution">
    <text evidence="2">The sequence shown here is derived from an EMBL/GenBank/DDBJ whole genome shotgun (WGS) entry which is preliminary data.</text>
</comment>
<keyword evidence="1" id="KW-0175">Coiled coil</keyword>
<protein>
    <recommendedName>
        <fullName evidence="4">Abnormal spindle-like microcephaly-associated protein</fullName>
    </recommendedName>
</protein>
<evidence type="ECO:0008006" key="4">
    <source>
        <dbReference type="Google" id="ProtNLM"/>
    </source>
</evidence>
<evidence type="ECO:0000256" key="1">
    <source>
        <dbReference type="SAM" id="Coils"/>
    </source>
</evidence>
<dbReference type="InterPro" id="IPR000048">
    <property type="entry name" value="IQ_motif_EF-hand-BS"/>
</dbReference>
<dbReference type="Proteomes" id="UP001146120">
    <property type="component" value="Unassembled WGS sequence"/>
</dbReference>
<evidence type="ECO:0000313" key="2">
    <source>
        <dbReference type="EMBL" id="DBA00299.1"/>
    </source>
</evidence>
<evidence type="ECO:0000313" key="3">
    <source>
        <dbReference type="Proteomes" id="UP001146120"/>
    </source>
</evidence>
<dbReference type="GO" id="GO:0031146">
    <property type="term" value="P:SCF-dependent proteasomal ubiquitin-dependent protein catabolic process"/>
    <property type="evidence" value="ECO:0007669"/>
    <property type="project" value="TreeGrafter"/>
</dbReference>
<organism evidence="2 3">
    <name type="scientific">Lagenidium giganteum</name>
    <dbReference type="NCBI Taxonomy" id="4803"/>
    <lineage>
        <taxon>Eukaryota</taxon>
        <taxon>Sar</taxon>
        <taxon>Stramenopiles</taxon>
        <taxon>Oomycota</taxon>
        <taxon>Peronosporomycetes</taxon>
        <taxon>Pythiales</taxon>
        <taxon>Pythiaceae</taxon>
    </lineage>
</organism>
<name>A0AAV2Z4K4_9STRA</name>
<sequence length="1007" mass="115536">MPPESEDHADYDEAEAPAAPRCTRLISLDLTGCFHVTDAGIACIGAHCPLLQTLVLDGVRRVSAAGIASVGTNCPRLQRLLWSGILIRSSRQVDGFFSIPSIDRPTLRALLDPAKTTAQLATLHVGNCKCDVNALAALLGAGHAPALTDLNVVSIASDALCQSIGSHCANLRVLRLSRSRYFSEQSFLAVPRGCHELRVLDVENCEQITDKALLALGEHCVHLEKLVVANDWQVTDRGIEHVGRRCARLFSFNVRHCPEVTLPALRAVAATKHNCVEVSSDGLTPKTASVIAFHCQELALEHAATKISRWLRRRWLERSDSSNALQRALQFLRRRKKCAARIQRWFRAQSARRREYRLLQQLVRRKRVALHEREFRAAEAQRTHKHRAATHIQRVCRGFLGRRKARRARAHAEELQRHRERMATAVQRSFRGHQAASQIVRVAMGCLGRRRSKQRAKYLAELAGRQQRGASAIQRAYRAHLTRVLFRRCVHSGAIALQMLFRGFMERRRARALILARAYHLEPRILILNQYAIFNREFAVEWKAKRDAGEKLALAMQRCARGYMGRVLFNAHLAAHRQLWYTRDHAARTLQHMFRSMMICIRIARLKVRLHLRNTSALQIQSTWRMFQGKVHATAVALRRDRHRKLHDTRVTLAASDAMAQSQLRLLQHGAAAIIVWAYRHTLRERGWLSPTQQRFLARQAARIQSIVRGFLDRRRVRRMREELTWVALQLQRAWRGKAGRIRWREAITDKKKRQQLQEEDDRAARVARKLTGQYGLDAYARDTRHAVVLQRWYHTLRKRQVFYDAKAVRAKAMQSKAADKLALVLHLSTESVVFQARVWRDCVERKEELTAMEDDAVEALEAELTQLKQECQAEHLLYSQAMIELNELQLGMRDQQRTKRLLQQRSETIKVRIQPFALQAKELTRESARVHLINRQLQNELQRVSECMEQFHERLRGMLLYEPLLFQGDVTALIAMLDPNGTKGSMVDWEAALEQDAAIQAALASQ</sequence>
<dbReference type="PANTHER" id="PTHR13318">
    <property type="entry name" value="PARTNER OF PAIRED, ISOFORM B-RELATED"/>
    <property type="match status" value="1"/>
</dbReference>
<reference evidence="2" key="2">
    <citation type="journal article" date="2023" name="Microbiol Resour">
        <title>Decontamination and Annotation of the Draft Genome Sequence of the Oomycete Lagenidium giganteum ARSEF 373.</title>
        <authorList>
            <person name="Morgan W.R."/>
            <person name="Tartar A."/>
        </authorList>
    </citation>
    <scope>NUCLEOTIDE SEQUENCE</scope>
    <source>
        <strain evidence="2">ARSEF 373</strain>
    </source>
</reference>
<dbReference type="PROSITE" id="PS50096">
    <property type="entry name" value="IQ"/>
    <property type="match status" value="7"/>
</dbReference>
<dbReference type="GO" id="GO:0019005">
    <property type="term" value="C:SCF ubiquitin ligase complex"/>
    <property type="evidence" value="ECO:0007669"/>
    <property type="project" value="TreeGrafter"/>
</dbReference>
<dbReference type="Gene3D" id="1.20.5.190">
    <property type="match status" value="1"/>
</dbReference>
<dbReference type="InterPro" id="IPR006553">
    <property type="entry name" value="Leu-rich_rpt_Cys-con_subtyp"/>
</dbReference>
<accession>A0AAV2Z4K4</accession>
<dbReference type="SMART" id="SM00015">
    <property type="entry name" value="IQ"/>
    <property type="match status" value="8"/>
</dbReference>